<proteinExistence type="predicted"/>
<feature type="domain" description="MobA-like NTP transferase" evidence="2">
    <location>
        <begin position="354"/>
        <end position="514"/>
    </location>
</feature>
<dbReference type="AlphaFoldDB" id="A0A6G8F3Q3"/>
<dbReference type="CDD" id="cd04182">
    <property type="entry name" value="GT_2_like_f"/>
    <property type="match status" value="1"/>
</dbReference>
<keyword evidence="3" id="KW-0808">Transferase</keyword>
<accession>A0A6G8F3Q3</accession>
<evidence type="ECO:0000259" key="2">
    <source>
        <dbReference type="Pfam" id="PF12804"/>
    </source>
</evidence>
<dbReference type="GO" id="GO:0016301">
    <property type="term" value="F:kinase activity"/>
    <property type="evidence" value="ECO:0007669"/>
    <property type="project" value="UniProtKB-KW"/>
</dbReference>
<dbReference type="PANTHER" id="PTHR43777:SF1">
    <property type="entry name" value="MOLYBDENUM COFACTOR CYTIDYLYLTRANSFERASE"/>
    <property type="match status" value="1"/>
</dbReference>
<keyword evidence="1" id="KW-0460">Magnesium</keyword>
<keyword evidence="3" id="KW-0418">Kinase</keyword>
<dbReference type="Pfam" id="PF12804">
    <property type="entry name" value="NTP_transf_3"/>
    <property type="match status" value="1"/>
</dbReference>
<dbReference type="InterPro" id="IPR025877">
    <property type="entry name" value="MobA-like_NTP_Trfase"/>
</dbReference>
<dbReference type="SUPFAM" id="SSF53448">
    <property type="entry name" value="Nucleotide-diphospho-sugar transferases"/>
    <property type="match status" value="1"/>
</dbReference>
<protein>
    <submittedName>
        <fullName evidence="3">4-diphosphocytidyl-2C-methyl-D-erythritol kinase</fullName>
    </submittedName>
</protein>
<gene>
    <name evidence="3" type="ORF">PlAlph_5830</name>
</gene>
<dbReference type="PANTHER" id="PTHR43777">
    <property type="entry name" value="MOLYBDENUM COFACTOR CYTIDYLYLTRANSFERASE"/>
    <property type="match status" value="1"/>
</dbReference>
<dbReference type="Gene3D" id="3.90.550.10">
    <property type="entry name" value="Spore Coat Polysaccharide Biosynthesis Protein SpsA, Chain A"/>
    <property type="match status" value="1"/>
</dbReference>
<dbReference type="InterPro" id="IPR029044">
    <property type="entry name" value="Nucleotide-diphossugar_trans"/>
</dbReference>
<name>A0A6G8F3Q3_9PROT</name>
<organism evidence="3">
    <name type="scientific">uncultured Alphaproteobacteria bacterium</name>
    <dbReference type="NCBI Taxonomy" id="91750"/>
    <lineage>
        <taxon>Bacteria</taxon>
        <taxon>Pseudomonadati</taxon>
        <taxon>Pseudomonadota</taxon>
        <taxon>Alphaproteobacteria</taxon>
        <taxon>environmental samples</taxon>
    </lineage>
</organism>
<dbReference type="EMBL" id="MN990732">
    <property type="protein sequence ID" value="QIM10691.1"/>
    <property type="molecule type" value="Genomic_DNA"/>
</dbReference>
<evidence type="ECO:0000313" key="3">
    <source>
        <dbReference type="EMBL" id="QIM10691.1"/>
    </source>
</evidence>
<sequence length="543" mass="60365">MQISEFDISTAEGIILLNDIRIDEQVLPQGHKLTRDDILFLKVLGIKKITGVRTVPGDITSNTALGMIAPQICGNNIVYALSKTSNSCKLVADCDGIFICSDDRLSKFNRISPYLILNTVTPYKNIKKGDVIGSIKLRCPIIEQTFVDDIIFRLSGNEPLLKIEAEKPITAAIVYTRFYNDASENKHFTNIVKRLIKNFSNLNLNFAAELSSAHEYTDTAAAISEAAAKYPLVFVIPGLPSSYIGDTVPAALNASADAIVCDNIPQDTLPDLMIATKKNSKIIVLPYHYDKVSSPLADKFIKMAITKDKIFQTDFPNHNNIRLDDTKLTDEERDNIISPEDNIKKAKNDAHIAAVILAAGCSTRARRNKLMVDLGGEPLFMKAVRAAIKSKASPIYVVTGYRAEELEERLENLDINVLRNNDYASGVKTSIRLGLNSVPSFCDGTLLIPADMPCLTPAYINKMIKSFDRNNHRQLCVSIFEGKKYNPVIWGKDLYQQADLVPENSHLRGVFLEHSDYTKLVEADENACVDINFPYDIEILTNK</sequence>
<reference evidence="3" key="1">
    <citation type="journal article" date="2020" name="J. ISSAAS">
        <title>Lactobacilli and other gastrointestinal microbiota of Peromyscus leucopus, reservoir host for agents of Lyme disease and other zoonoses in North America.</title>
        <authorList>
            <person name="Milovic A."/>
            <person name="Bassam K."/>
            <person name="Shao H."/>
            <person name="Chatzistamou I."/>
            <person name="Tufts D.M."/>
            <person name="Diuk-Wasser M."/>
            <person name="Barbour A.G."/>
        </authorList>
    </citation>
    <scope>NUCLEOTIDE SEQUENCE</scope>
    <source>
        <strain evidence="3">LL90</strain>
    </source>
</reference>
<evidence type="ECO:0000256" key="1">
    <source>
        <dbReference type="ARBA" id="ARBA00022842"/>
    </source>
</evidence>
<dbReference type="GO" id="GO:0016779">
    <property type="term" value="F:nucleotidyltransferase activity"/>
    <property type="evidence" value="ECO:0007669"/>
    <property type="project" value="UniProtKB-ARBA"/>
</dbReference>